<dbReference type="AlphaFoldDB" id="A0A0B0MMG1"/>
<keyword evidence="2" id="KW-1185">Reference proteome</keyword>
<proteinExistence type="predicted"/>
<dbReference type="EMBL" id="JRRC01142905">
    <property type="protein sequence ID" value="KHG00674.1"/>
    <property type="molecule type" value="Genomic_DNA"/>
</dbReference>
<protein>
    <submittedName>
        <fullName evidence="1">Uncharacterized protein</fullName>
    </submittedName>
</protein>
<evidence type="ECO:0000313" key="2">
    <source>
        <dbReference type="Proteomes" id="UP000032142"/>
    </source>
</evidence>
<comment type="caution">
    <text evidence="1">The sequence shown here is derived from an EMBL/GenBank/DDBJ whole genome shotgun (WGS) entry which is preliminary data.</text>
</comment>
<gene>
    <name evidence="1" type="ORF">F383_39044</name>
</gene>
<sequence>MDPRGSSHGRVTRSCPFGGIEARLTRVDYTPMPIQQP</sequence>
<accession>A0A0B0MMG1</accession>
<dbReference type="Proteomes" id="UP000032142">
    <property type="component" value="Unassembled WGS sequence"/>
</dbReference>
<organism evidence="1 2">
    <name type="scientific">Gossypium arboreum</name>
    <name type="common">Tree cotton</name>
    <name type="synonym">Gossypium nanking</name>
    <dbReference type="NCBI Taxonomy" id="29729"/>
    <lineage>
        <taxon>Eukaryota</taxon>
        <taxon>Viridiplantae</taxon>
        <taxon>Streptophyta</taxon>
        <taxon>Embryophyta</taxon>
        <taxon>Tracheophyta</taxon>
        <taxon>Spermatophyta</taxon>
        <taxon>Magnoliopsida</taxon>
        <taxon>eudicotyledons</taxon>
        <taxon>Gunneridae</taxon>
        <taxon>Pentapetalae</taxon>
        <taxon>rosids</taxon>
        <taxon>malvids</taxon>
        <taxon>Malvales</taxon>
        <taxon>Malvaceae</taxon>
        <taxon>Malvoideae</taxon>
        <taxon>Gossypium</taxon>
    </lineage>
</organism>
<name>A0A0B0MMG1_GOSAR</name>
<evidence type="ECO:0000313" key="1">
    <source>
        <dbReference type="EMBL" id="KHG00674.1"/>
    </source>
</evidence>
<reference evidence="2" key="1">
    <citation type="submission" date="2014-09" db="EMBL/GenBank/DDBJ databases">
        <authorList>
            <person name="Mudge J."/>
            <person name="Ramaraj T."/>
            <person name="Lindquist I.E."/>
            <person name="Bharti A.K."/>
            <person name="Sundararajan A."/>
            <person name="Cameron C.T."/>
            <person name="Woodward J.E."/>
            <person name="May G.D."/>
            <person name="Brubaker C."/>
            <person name="Broadhvest J."/>
            <person name="Wilkins T.A."/>
        </authorList>
    </citation>
    <scope>NUCLEOTIDE SEQUENCE</scope>
    <source>
        <strain evidence="2">cv. AKA8401</strain>
    </source>
</reference>